<dbReference type="CDD" id="cd09272">
    <property type="entry name" value="RNase_HI_RT_Ty1"/>
    <property type="match status" value="1"/>
</dbReference>
<name>A0AAV3RCV1_LITER</name>
<dbReference type="PANTHER" id="PTHR11439">
    <property type="entry name" value="GAG-POL-RELATED RETROTRANSPOSON"/>
    <property type="match status" value="1"/>
</dbReference>
<accession>A0AAV3RCV1</accession>
<gene>
    <name evidence="1" type="ORF">LIER_41561</name>
</gene>
<sequence>MQPSEWCGLLLDFGVTSAGAIQVHCDSQSALHLAHNPVFHERSKHIEVDCHFVRDVIQDGIITTSHVSMTSQLADFFTKPLGK</sequence>
<dbReference type="PANTHER" id="PTHR11439:SF487">
    <property type="entry name" value="RNA-DIRECTED DNA POLYMERASE"/>
    <property type="match status" value="1"/>
</dbReference>
<evidence type="ECO:0000313" key="2">
    <source>
        <dbReference type="Proteomes" id="UP001454036"/>
    </source>
</evidence>
<keyword evidence="2" id="KW-1185">Reference proteome</keyword>
<dbReference type="EMBL" id="BAABME010026294">
    <property type="protein sequence ID" value="GAA0173634.1"/>
    <property type="molecule type" value="Genomic_DNA"/>
</dbReference>
<dbReference type="AlphaFoldDB" id="A0AAV3RCV1"/>
<reference evidence="1 2" key="1">
    <citation type="submission" date="2024-01" db="EMBL/GenBank/DDBJ databases">
        <title>The complete chloroplast genome sequence of Lithospermum erythrorhizon: insights into the phylogenetic relationship among Boraginaceae species and the maternal lineages of purple gromwells.</title>
        <authorList>
            <person name="Okada T."/>
            <person name="Watanabe K."/>
        </authorList>
    </citation>
    <scope>NUCLEOTIDE SEQUENCE [LARGE SCALE GENOMIC DNA]</scope>
</reference>
<protein>
    <submittedName>
        <fullName evidence="1">Uncharacterized protein</fullName>
    </submittedName>
</protein>
<proteinExistence type="predicted"/>
<organism evidence="1 2">
    <name type="scientific">Lithospermum erythrorhizon</name>
    <name type="common">Purple gromwell</name>
    <name type="synonym">Lithospermum officinale var. erythrorhizon</name>
    <dbReference type="NCBI Taxonomy" id="34254"/>
    <lineage>
        <taxon>Eukaryota</taxon>
        <taxon>Viridiplantae</taxon>
        <taxon>Streptophyta</taxon>
        <taxon>Embryophyta</taxon>
        <taxon>Tracheophyta</taxon>
        <taxon>Spermatophyta</taxon>
        <taxon>Magnoliopsida</taxon>
        <taxon>eudicotyledons</taxon>
        <taxon>Gunneridae</taxon>
        <taxon>Pentapetalae</taxon>
        <taxon>asterids</taxon>
        <taxon>lamiids</taxon>
        <taxon>Boraginales</taxon>
        <taxon>Boraginaceae</taxon>
        <taxon>Boraginoideae</taxon>
        <taxon>Lithospermeae</taxon>
        <taxon>Lithospermum</taxon>
    </lineage>
</organism>
<comment type="caution">
    <text evidence="1">The sequence shown here is derived from an EMBL/GenBank/DDBJ whole genome shotgun (WGS) entry which is preliminary data.</text>
</comment>
<evidence type="ECO:0000313" key="1">
    <source>
        <dbReference type="EMBL" id="GAA0173634.1"/>
    </source>
</evidence>
<dbReference type="Proteomes" id="UP001454036">
    <property type="component" value="Unassembled WGS sequence"/>
</dbReference>